<dbReference type="InterPro" id="IPR024225">
    <property type="entry name" value="cAMP-PdiesteraseII_CS"/>
</dbReference>
<comment type="similarity">
    <text evidence="3 4">Belongs to the cyclic nucleotide phosphodiesterase class-II family.</text>
</comment>
<dbReference type="InterPro" id="IPR000396">
    <property type="entry name" value="Pdiesterase2"/>
</dbReference>
<feature type="domain" description="Metallo-beta-lactamase" evidence="5">
    <location>
        <begin position="71"/>
        <end position="282"/>
    </location>
</feature>
<comment type="caution">
    <text evidence="6">The sequence shown here is derived from an EMBL/GenBank/DDBJ whole genome shotgun (WGS) entry which is preliminary data.</text>
</comment>
<evidence type="ECO:0000259" key="5">
    <source>
        <dbReference type="SMART" id="SM00849"/>
    </source>
</evidence>
<dbReference type="SUPFAM" id="SSF56281">
    <property type="entry name" value="Metallo-hydrolase/oxidoreductase"/>
    <property type="match status" value="1"/>
</dbReference>
<name>A0A506ULF0_9PROT</name>
<dbReference type="PANTHER" id="PTHR28283:SF1">
    <property type="entry name" value="3',5'-CYCLIC-NUCLEOTIDE PHOSPHODIESTERASE 1"/>
    <property type="match status" value="1"/>
</dbReference>
<dbReference type="PANTHER" id="PTHR28283">
    <property type="entry name" value="3',5'-CYCLIC-NUCLEOTIDE PHOSPHODIESTERASE 1"/>
    <property type="match status" value="1"/>
</dbReference>
<keyword evidence="7" id="KW-1185">Reference proteome</keyword>
<dbReference type="AlphaFoldDB" id="A0A506ULF0"/>
<evidence type="ECO:0000313" key="7">
    <source>
        <dbReference type="Proteomes" id="UP000315037"/>
    </source>
</evidence>
<accession>A0A506ULF0</accession>
<dbReference type="GO" id="GO:0004115">
    <property type="term" value="F:3',5'-cyclic-AMP phosphodiesterase activity"/>
    <property type="evidence" value="ECO:0007669"/>
    <property type="project" value="UniProtKB-UniRule"/>
</dbReference>
<dbReference type="InterPro" id="IPR001279">
    <property type="entry name" value="Metallo-B-lactamas"/>
</dbReference>
<dbReference type="PRINTS" id="PR00388">
    <property type="entry name" value="PDIESTERASE2"/>
</dbReference>
<dbReference type="RefSeq" id="WP_165598739.1">
    <property type="nucleotide sequence ID" value="NZ_SORY01000001.1"/>
</dbReference>
<dbReference type="GO" id="GO:1902660">
    <property type="term" value="P:negative regulation of glucose mediated signaling pathway"/>
    <property type="evidence" value="ECO:0007669"/>
    <property type="project" value="TreeGrafter"/>
</dbReference>
<evidence type="ECO:0000256" key="2">
    <source>
        <dbReference type="ARBA" id="ARBA00023149"/>
    </source>
</evidence>
<dbReference type="SMART" id="SM00849">
    <property type="entry name" value="Lactamase_B"/>
    <property type="match status" value="1"/>
</dbReference>
<dbReference type="Pfam" id="PF02112">
    <property type="entry name" value="PDEase_II"/>
    <property type="match status" value="1"/>
</dbReference>
<keyword evidence="2 4" id="KW-0114">cAMP</keyword>
<evidence type="ECO:0000256" key="3">
    <source>
        <dbReference type="ARBA" id="ARBA00025762"/>
    </source>
</evidence>
<organism evidence="6 7">
    <name type="scientific">Oecophyllibacter saccharovorans</name>
    <dbReference type="NCBI Taxonomy" id="2558360"/>
    <lineage>
        <taxon>Bacteria</taxon>
        <taxon>Pseudomonadati</taxon>
        <taxon>Pseudomonadota</taxon>
        <taxon>Alphaproteobacteria</taxon>
        <taxon>Acetobacterales</taxon>
        <taxon>Acetobacteraceae</taxon>
        <taxon>Oecophyllibacter</taxon>
    </lineage>
</organism>
<keyword evidence="1 4" id="KW-0378">Hydrolase</keyword>
<reference evidence="6 7" key="1">
    <citation type="submission" date="2019-03" db="EMBL/GenBank/DDBJ databases">
        <title>The complete genome sequence of Neokomagataea sp. Jb2 NBRC113641.</title>
        <authorList>
            <person name="Chua K.-O."/>
            <person name="Chan K.-G."/>
            <person name="See-Too W.-S."/>
        </authorList>
    </citation>
    <scope>NUCLEOTIDE SEQUENCE [LARGE SCALE GENOMIC DNA]</scope>
    <source>
        <strain evidence="6 7">Jb2</strain>
    </source>
</reference>
<protein>
    <submittedName>
        <fullName evidence="6">3',5'-cyclic-nucleotide phosphodiesterase</fullName>
    </submittedName>
</protein>
<dbReference type="PIRSF" id="PIRSF000962">
    <property type="entry name" value="Cyc_nuc_PDEase"/>
    <property type="match status" value="1"/>
</dbReference>
<proteinExistence type="inferred from homology"/>
<evidence type="ECO:0000256" key="4">
    <source>
        <dbReference type="PIRNR" id="PIRNR000962"/>
    </source>
</evidence>
<dbReference type="Gene3D" id="3.60.15.10">
    <property type="entry name" value="Ribonuclease Z/Hydroxyacylglutathione hydrolase-like"/>
    <property type="match status" value="1"/>
</dbReference>
<dbReference type="EMBL" id="SORZ01000002">
    <property type="protein sequence ID" value="TPW34166.1"/>
    <property type="molecule type" value="Genomic_DNA"/>
</dbReference>
<evidence type="ECO:0000256" key="1">
    <source>
        <dbReference type="ARBA" id="ARBA00022801"/>
    </source>
</evidence>
<dbReference type="InterPro" id="IPR036866">
    <property type="entry name" value="RibonucZ/Hydroxyglut_hydro"/>
</dbReference>
<dbReference type="PROSITE" id="PS00607">
    <property type="entry name" value="PDEASE_II"/>
    <property type="match status" value="1"/>
</dbReference>
<evidence type="ECO:0000313" key="6">
    <source>
        <dbReference type="EMBL" id="TPW34166.1"/>
    </source>
</evidence>
<gene>
    <name evidence="6" type="ORF">E3202_06480</name>
</gene>
<sequence>MTQKMHPLSELSLKLESWLQSWLGVRPHRLPGAARSGAREPAASAGPTYVDPNPHFEILALGSRSGIIDGNLSAYMIRPLNRNEAVLCDAGTVGNGLKLAQASGTLDDIPLPPDPDSSLDLAGRVLTETIRAYCISHAHLDHVAGLVLTSPDDTPKPIYLLPQTRKLIAENLFNNEIWGNMGNMGARPALGKYTYRDMTPGEVQEIPHTSFRLQAWPLSHGNLTSTAFLLDSDGQKLLYLGDTQHDQAGGEHQLLTLWHHVAPAIRARRLHGLMIETTYPNSQPVTQLRAHLTPRLLLASLHQLADICGGERPLEGLNVICTHVKETFARDAHPVETIEKELNEGNDLGVHFLMARQGERYLV</sequence>
<dbReference type="CDD" id="cd07735">
    <property type="entry name" value="class_II_PDE_MBL-fold"/>
    <property type="match status" value="1"/>
</dbReference>
<dbReference type="GO" id="GO:0006198">
    <property type="term" value="P:cAMP catabolic process"/>
    <property type="evidence" value="ECO:0007669"/>
    <property type="project" value="UniProtKB-UniRule"/>
</dbReference>
<dbReference type="GO" id="GO:0047555">
    <property type="term" value="F:3',5'-cyclic-GMP phosphodiesterase activity"/>
    <property type="evidence" value="ECO:0007669"/>
    <property type="project" value="TreeGrafter"/>
</dbReference>
<dbReference type="Proteomes" id="UP000315037">
    <property type="component" value="Unassembled WGS sequence"/>
</dbReference>